<organism evidence="2 3">
    <name type="scientific">Streptococcus mitis</name>
    <dbReference type="NCBI Taxonomy" id="28037"/>
    <lineage>
        <taxon>Bacteria</taxon>
        <taxon>Bacillati</taxon>
        <taxon>Bacillota</taxon>
        <taxon>Bacilli</taxon>
        <taxon>Lactobacillales</taxon>
        <taxon>Streptococcaceae</taxon>
        <taxon>Streptococcus</taxon>
        <taxon>Streptococcus mitis group</taxon>
    </lineage>
</organism>
<name>A0A081Q5U9_STRMT</name>
<dbReference type="AlphaFoldDB" id="A0A081Q5U9"/>
<dbReference type="PIRSF" id="PIRSF031644">
    <property type="entry name" value="UCP031644"/>
    <property type="match status" value="1"/>
</dbReference>
<dbReference type="InterPro" id="IPR011256">
    <property type="entry name" value="Reg_factor_effector_dom_sf"/>
</dbReference>
<dbReference type="Proteomes" id="UP000033415">
    <property type="component" value="Unassembled WGS sequence"/>
</dbReference>
<dbReference type="InterPro" id="IPR008319">
    <property type="entry name" value="GyrI-like_CCH_Lin2189-like"/>
</dbReference>
<dbReference type="InterPro" id="IPR029442">
    <property type="entry name" value="GyrI-like"/>
</dbReference>
<dbReference type="RefSeq" id="WP_033686687.1">
    <property type="nucleotide sequence ID" value="NZ_CAMHYZ010000008.1"/>
</dbReference>
<gene>
    <name evidence="2" type="ORF">TZ91_00508</name>
</gene>
<dbReference type="Gene3D" id="3.20.80.10">
    <property type="entry name" value="Regulatory factor, effector binding domain"/>
    <property type="match status" value="1"/>
</dbReference>
<evidence type="ECO:0000259" key="1">
    <source>
        <dbReference type="Pfam" id="PF06445"/>
    </source>
</evidence>
<dbReference type="PATRIC" id="fig|28037.100.peg.721"/>
<accession>A0A081Q5U9</accession>
<dbReference type="EMBL" id="JYGQ01000001">
    <property type="protein sequence ID" value="KJQ72907.1"/>
    <property type="molecule type" value="Genomic_DNA"/>
</dbReference>
<proteinExistence type="predicted"/>
<reference evidence="2 3" key="1">
    <citation type="submission" date="2015-02" db="EMBL/GenBank/DDBJ databases">
        <title>Evolution of amylase-binding proteins of oral streptococcal species.</title>
        <authorList>
            <person name="Haase E.M."/>
        </authorList>
    </citation>
    <scope>NUCLEOTIDE SEQUENCE [LARGE SCALE GENOMIC DNA]</scope>
    <source>
        <strain evidence="2 3">SK137</strain>
    </source>
</reference>
<comment type="caution">
    <text evidence="2">The sequence shown here is derived from an EMBL/GenBank/DDBJ whole genome shotgun (WGS) entry which is preliminary data.</text>
</comment>
<protein>
    <recommendedName>
        <fullName evidence="1">GyrI-like small molecule binding domain-containing protein</fullName>
    </recommendedName>
</protein>
<evidence type="ECO:0000313" key="3">
    <source>
        <dbReference type="Proteomes" id="UP000033415"/>
    </source>
</evidence>
<feature type="domain" description="GyrI-like small molecule binding" evidence="1">
    <location>
        <begin position="19"/>
        <end position="194"/>
    </location>
</feature>
<dbReference type="Pfam" id="PF06445">
    <property type="entry name" value="GyrI-like"/>
    <property type="match status" value="1"/>
</dbReference>
<sequence>MKYEWRKEAKALYQVKARPTILQIPGQTYIVIDGKGDPNQEDFSERVGVLYALAYAIKMKYKKAPLDQVYTDFTVFPLEGVWKKEKEGELVKSKLSYSIMIGQPDYITRELFEEALNEVKIKKPNLLYEAIHFEKIEEGLSLAMLHVGPFDTENETFADMEDFCQLHKLKRITEFHREIYLNNLHRTESSKLKTILRYQVQEEN</sequence>
<evidence type="ECO:0000313" key="2">
    <source>
        <dbReference type="EMBL" id="KJQ72907.1"/>
    </source>
</evidence>